<evidence type="ECO:0000256" key="13">
    <source>
        <dbReference type="PIRSR" id="PIRSR600823-2"/>
    </source>
</evidence>
<dbReference type="PROSITE" id="PS50873">
    <property type="entry name" value="PEROXIDASE_4"/>
    <property type="match status" value="1"/>
</dbReference>
<comment type="subcellular location">
    <subcellularLocation>
        <location evidence="17">Secreted</location>
    </subcellularLocation>
</comment>
<keyword evidence="10 16" id="KW-1015">Disulfide bond</keyword>
<evidence type="ECO:0000313" key="20">
    <source>
        <dbReference type="Proteomes" id="UP000823749"/>
    </source>
</evidence>
<feature type="binding site" evidence="14">
    <location>
        <position position="257"/>
    </location>
    <ligand>
        <name>Ca(2+)</name>
        <dbReference type="ChEBI" id="CHEBI:29108"/>
        <label>2</label>
    </ligand>
</feature>
<feature type="binding site" evidence="14">
    <location>
        <position position="74"/>
    </location>
    <ligand>
        <name>Ca(2+)</name>
        <dbReference type="ChEBI" id="CHEBI:29108"/>
        <label>1</label>
    </ligand>
</feature>
<keyword evidence="17" id="KW-0376">Hydrogen peroxide</keyword>
<evidence type="ECO:0000256" key="16">
    <source>
        <dbReference type="PIRSR" id="PIRSR600823-5"/>
    </source>
</evidence>
<feature type="binding site" evidence="14">
    <location>
        <position position="260"/>
    </location>
    <ligand>
        <name>Ca(2+)</name>
        <dbReference type="ChEBI" id="CHEBI:29108"/>
        <label>2</label>
    </ligand>
</feature>
<feature type="binding site" evidence="14">
    <location>
        <position position="205"/>
    </location>
    <ligand>
        <name>Ca(2+)</name>
        <dbReference type="ChEBI" id="CHEBI:29108"/>
        <label>2</label>
    </ligand>
</feature>
<dbReference type="AlphaFoldDB" id="A0AAV6HYV8"/>
<keyword evidence="9 14" id="KW-0408">Iron</keyword>
<dbReference type="FunFam" id="1.10.420.10:FF:000001">
    <property type="entry name" value="Peroxidase"/>
    <property type="match status" value="1"/>
</dbReference>
<feature type="signal peptide" evidence="17">
    <location>
        <begin position="1"/>
        <end position="28"/>
    </location>
</feature>
<dbReference type="PANTHER" id="PTHR31388">
    <property type="entry name" value="PEROXIDASE 72-RELATED"/>
    <property type="match status" value="1"/>
</dbReference>
<feature type="disulfide bond" evidence="16">
    <location>
        <begin position="75"/>
        <end position="84"/>
    </location>
</feature>
<dbReference type="Proteomes" id="UP000823749">
    <property type="component" value="Chromosome 12"/>
</dbReference>
<feature type="binding site" evidence="14">
    <location>
        <position position="265"/>
    </location>
    <ligand>
        <name>Ca(2+)</name>
        <dbReference type="ChEBI" id="CHEBI:29108"/>
        <label>2</label>
    </ligand>
</feature>
<dbReference type="InterPro" id="IPR033905">
    <property type="entry name" value="Secretory_peroxidase"/>
</dbReference>
<dbReference type="FunFam" id="1.10.520.10:FF:000009">
    <property type="entry name" value="Peroxidase"/>
    <property type="match status" value="1"/>
</dbReference>
<keyword evidence="5 17" id="KW-0349">Heme</keyword>
<dbReference type="PRINTS" id="PR00458">
    <property type="entry name" value="PEROXIDASE"/>
</dbReference>
<comment type="similarity">
    <text evidence="17">Belongs to the peroxidase family. Classical plant (class III) peroxidase subfamily.</text>
</comment>
<evidence type="ECO:0000256" key="6">
    <source>
        <dbReference type="ARBA" id="ARBA00022723"/>
    </source>
</evidence>
<keyword evidence="8 17" id="KW-0560">Oxidoreductase</keyword>
<dbReference type="PRINTS" id="PR00461">
    <property type="entry name" value="PLPEROXIDASE"/>
</dbReference>
<proteinExistence type="inferred from homology"/>
<evidence type="ECO:0000256" key="7">
    <source>
        <dbReference type="ARBA" id="ARBA00022837"/>
    </source>
</evidence>
<accession>A0AAV6HYV8</accession>
<keyword evidence="17" id="KW-0964">Secreted</keyword>
<keyword evidence="6 14" id="KW-0479">Metal-binding</keyword>
<dbReference type="EMBL" id="JACTNZ010000012">
    <property type="protein sequence ID" value="KAG5521302.1"/>
    <property type="molecule type" value="Genomic_DNA"/>
</dbReference>
<evidence type="ECO:0000256" key="12">
    <source>
        <dbReference type="PIRSR" id="PIRSR600823-1"/>
    </source>
</evidence>
<feature type="chain" id="PRO_5043085333" description="Peroxidase" evidence="17">
    <location>
        <begin position="29"/>
        <end position="342"/>
    </location>
</feature>
<dbReference type="Gene3D" id="1.10.520.10">
    <property type="match status" value="1"/>
</dbReference>
<dbReference type="Pfam" id="PF00141">
    <property type="entry name" value="peroxidase"/>
    <property type="match status" value="1"/>
</dbReference>
<keyword evidence="4 17" id="KW-0575">Peroxidase</keyword>
<evidence type="ECO:0000256" key="11">
    <source>
        <dbReference type="ARBA" id="ARBA00023180"/>
    </source>
</evidence>
<dbReference type="PROSITE" id="PS00436">
    <property type="entry name" value="PEROXIDASE_2"/>
    <property type="match status" value="1"/>
</dbReference>
<evidence type="ECO:0000256" key="17">
    <source>
        <dbReference type="RuleBase" id="RU362060"/>
    </source>
</evidence>
<dbReference type="Gene3D" id="1.10.420.10">
    <property type="entry name" value="Peroxidase, domain 2"/>
    <property type="match status" value="1"/>
</dbReference>
<dbReference type="GO" id="GO:0020037">
    <property type="term" value="F:heme binding"/>
    <property type="evidence" value="ECO:0007669"/>
    <property type="project" value="UniProtKB-UniRule"/>
</dbReference>
<dbReference type="GO" id="GO:0042744">
    <property type="term" value="P:hydrogen peroxide catabolic process"/>
    <property type="evidence" value="ECO:0007669"/>
    <property type="project" value="UniProtKB-KW"/>
</dbReference>
<name>A0AAV6HYV8_9ERIC</name>
<dbReference type="InterPro" id="IPR000823">
    <property type="entry name" value="Peroxidase_pln"/>
</dbReference>
<sequence length="342" mass="37125">MAPFNARPTSSFRLVFFVFSILSVGLHAIDPPLTVDYYASTCPAALEIVRKEMECAVMSNPRNAALILRLHFHDCFVQDSEKGCDGSVLLDDVYGLQGEKTASINFHALKGFKIIDGIKNKIESECPGTVSCADILTLAARDAVVLVGGPFWEVPLGRNDSKTAGYALVGANLPGSDDGLLSIISKFLFQGLSVTDVVALSGAHTIGMARCVNYRARIYGDFETTAQLDPSAGSYVSNLRSTCPAAGGGEDNESPMDYVTPNLFDNTFYHILLNGEGLLDSDQELYSSVFGVETKKLVQLYAENPVAFFEQFSKSMVKMGNITNPDTYVDGEVRKNCRFVNT</sequence>
<feature type="binding site" description="axial binding residue" evidence="14">
    <location>
        <position position="204"/>
    </location>
    <ligand>
        <name>heme b</name>
        <dbReference type="ChEBI" id="CHEBI:60344"/>
    </ligand>
    <ligandPart>
        <name>Fe</name>
        <dbReference type="ChEBI" id="CHEBI:18248"/>
    </ligandPart>
</feature>
<dbReference type="GO" id="GO:0005576">
    <property type="term" value="C:extracellular region"/>
    <property type="evidence" value="ECO:0007669"/>
    <property type="project" value="UniProtKB-SubCell"/>
</dbReference>
<organism evidence="19 20">
    <name type="scientific">Rhododendron griersonianum</name>
    <dbReference type="NCBI Taxonomy" id="479676"/>
    <lineage>
        <taxon>Eukaryota</taxon>
        <taxon>Viridiplantae</taxon>
        <taxon>Streptophyta</taxon>
        <taxon>Embryophyta</taxon>
        <taxon>Tracheophyta</taxon>
        <taxon>Spermatophyta</taxon>
        <taxon>Magnoliopsida</taxon>
        <taxon>eudicotyledons</taxon>
        <taxon>Gunneridae</taxon>
        <taxon>Pentapetalae</taxon>
        <taxon>asterids</taxon>
        <taxon>Ericales</taxon>
        <taxon>Ericaceae</taxon>
        <taxon>Ericoideae</taxon>
        <taxon>Rhodoreae</taxon>
        <taxon>Rhododendron</taxon>
    </lineage>
</organism>
<evidence type="ECO:0000256" key="3">
    <source>
        <dbReference type="ARBA" id="ARBA00012313"/>
    </source>
</evidence>
<evidence type="ECO:0000256" key="4">
    <source>
        <dbReference type="ARBA" id="ARBA00022559"/>
    </source>
</evidence>
<dbReference type="GO" id="GO:0046872">
    <property type="term" value="F:metal ion binding"/>
    <property type="evidence" value="ECO:0007669"/>
    <property type="project" value="UniProtKB-UniRule"/>
</dbReference>
<comment type="caution">
    <text evidence="19">The sequence shown here is derived from an EMBL/GenBank/DDBJ whole genome shotgun (WGS) entry which is preliminary data.</text>
</comment>
<feature type="binding site" evidence="13">
    <location>
        <position position="174"/>
    </location>
    <ligand>
        <name>substrate</name>
    </ligand>
</feature>
<evidence type="ECO:0000256" key="9">
    <source>
        <dbReference type="ARBA" id="ARBA00023004"/>
    </source>
</evidence>
<dbReference type="SUPFAM" id="SSF48113">
    <property type="entry name" value="Heme-dependent peroxidases"/>
    <property type="match status" value="1"/>
</dbReference>
<comment type="similarity">
    <text evidence="2">Belongs to the peroxidase family. Ascorbate peroxidase subfamily.</text>
</comment>
<dbReference type="InterPro" id="IPR019794">
    <property type="entry name" value="Peroxidases_AS"/>
</dbReference>
<feature type="domain" description="Plant heme peroxidase family profile" evidence="18">
    <location>
        <begin position="32"/>
        <end position="341"/>
    </location>
</feature>
<comment type="cofactor">
    <cofactor evidence="14 17">
        <name>Ca(2+)</name>
        <dbReference type="ChEBI" id="CHEBI:29108"/>
    </cofactor>
    <text evidence="14 17">Binds 2 calcium ions per subunit.</text>
</comment>
<reference evidence="19" key="1">
    <citation type="submission" date="2020-08" db="EMBL/GenBank/DDBJ databases">
        <title>Plant Genome Project.</title>
        <authorList>
            <person name="Zhang R.-G."/>
        </authorList>
    </citation>
    <scope>NUCLEOTIDE SEQUENCE</scope>
    <source>
        <strain evidence="19">WSP0</strain>
        <tissue evidence="19">Leaf</tissue>
    </source>
</reference>
<gene>
    <name evidence="19" type="ORF">RHGRI_033751</name>
</gene>
<dbReference type="GO" id="GO:0140825">
    <property type="term" value="F:lactoperoxidase activity"/>
    <property type="evidence" value="ECO:0007669"/>
    <property type="project" value="UniProtKB-EC"/>
</dbReference>
<dbReference type="InterPro" id="IPR010255">
    <property type="entry name" value="Haem_peroxidase_sf"/>
</dbReference>
<protein>
    <recommendedName>
        <fullName evidence="3 17">Peroxidase</fullName>
        <ecNumber evidence="3 17">1.11.1.7</ecNumber>
    </recommendedName>
</protein>
<evidence type="ECO:0000259" key="18">
    <source>
        <dbReference type="PROSITE" id="PS50873"/>
    </source>
</evidence>
<keyword evidence="20" id="KW-1185">Reference proteome</keyword>
<evidence type="ECO:0000256" key="2">
    <source>
        <dbReference type="ARBA" id="ARBA00006873"/>
    </source>
</evidence>
<feature type="binding site" evidence="14">
    <location>
        <position position="99"/>
    </location>
    <ligand>
        <name>Ca(2+)</name>
        <dbReference type="ChEBI" id="CHEBI:29108"/>
        <label>1</label>
    </ligand>
</feature>
<evidence type="ECO:0000256" key="14">
    <source>
        <dbReference type="PIRSR" id="PIRSR600823-3"/>
    </source>
</evidence>
<dbReference type="InterPro" id="IPR002016">
    <property type="entry name" value="Haem_peroxidase"/>
</dbReference>
<keyword evidence="7 14" id="KW-0106">Calcium</keyword>
<feature type="disulfide bond" evidence="16">
    <location>
        <begin position="211"/>
        <end position="243"/>
    </location>
</feature>
<dbReference type="InterPro" id="IPR019793">
    <property type="entry name" value="Peroxidases_heam-ligand_BS"/>
</dbReference>
<feature type="binding site" evidence="14">
    <location>
        <position position="83"/>
    </location>
    <ligand>
        <name>Ca(2+)</name>
        <dbReference type="ChEBI" id="CHEBI:29108"/>
        <label>1</label>
    </ligand>
</feature>
<dbReference type="CDD" id="cd00693">
    <property type="entry name" value="secretory_peroxidase"/>
    <property type="match status" value="1"/>
</dbReference>
<comment type="catalytic activity">
    <reaction evidence="1 17">
        <text>2 a phenolic donor + H2O2 = 2 a phenolic radical donor + 2 H2O</text>
        <dbReference type="Rhea" id="RHEA:56136"/>
        <dbReference type="ChEBI" id="CHEBI:15377"/>
        <dbReference type="ChEBI" id="CHEBI:16240"/>
        <dbReference type="ChEBI" id="CHEBI:139520"/>
        <dbReference type="ChEBI" id="CHEBI:139521"/>
        <dbReference type="EC" id="1.11.1.7"/>
    </reaction>
</comment>
<feature type="active site" description="Proton acceptor" evidence="12">
    <location>
        <position position="73"/>
    </location>
</feature>
<keyword evidence="11" id="KW-0325">Glycoprotein</keyword>
<evidence type="ECO:0000256" key="10">
    <source>
        <dbReference type="ARBA" id="ARBA00023157"/>
    </source>
</evidence>
<evidence type="ECO:0000256" key="8">
    <source>
        <dbReference type="ARBA" id="ARBA00023002"/>
    </source>
</evidence>
<evidence type="ECO:0000256" key="1">
    <source>
        <dbReference type="ARBA" id="ARBA00000189"/>
    </source>
</evidence>
<feature type="disulfide bond" evidence="16">
    <location>
        <begin position="42"/>
        <end position="126"/>
    </location>
</feature>
<comment type="cofactor">
    <cofactor evidence="14 17">
        <name>heme b</name>
        <dbReference type="ChEBI" id="CHEBI:60344"/>
    </cofactor>
    <text evidence="14 17">Binds 1 heme b (iron(II)-protoporphyrin IX) group per subunit.</text>
</comment>
<feature type="binding site" evidence="14">
    <location>
        <position position="77"/>
    </location>
    <ligand>
        <name>Ca(2+)</name>
        <dbReference type="ChEBI" id="CHEBI:29108"/>
        <label>1</label>
    </ligand>
</feature>
<dbReference type="GO" id="GO:0006979">
    <property type="term" value="P:response to oxidative stress"/>
    <property type="evidence" value="ECO:0007669"/>
    <property type="project" value="UniProtKB-UniRule"/>
</dbReference>
<feature type="site" description="Transition state stabilizer" evidence="15">
    <location>
        <position position="69"/>
    </location>
</feature>
<evidence type="ECO:0000313" key="19">
    <source>
        <dbReference type="EMBL" id="KAG5521302.1"/>
    </source>
</evidence>
<feature type="binding site" evidence="14">
    <location>
        <position position="85"/>
    </location>
    <ligand>
        <name>Ca(2+)</name>
        <dbReference type="ChEBI" id="CHEBI:29108"/>
        <label>1</label>
    </ligand>
</feature>
<dbReference type="PROSITE" id="PS00435">
    <property type="entry name" value="PEROXIDASE_1"/>
    <property type="match status" value="1"/>
</dbReference>
<keyword evidence="17" id="KW-0732">Signal</keyword>
<dbReference type="EC" id="1.11.1.7" evidence="3 17"/>
<dbReference type="PANTHER" id="PTHR31388:SF9">
    <property type="entry name" value="PEROXIDASE 11"/>
    <property type="match status" value="1"/>
</dbReference>
<feature type="disulfide bond" evidence="16">
    <location>
        <begin position="132"/>
        <end position="337"/>
    </location>
</feature>
<comment type="function">
    <text evidence="17">Removal of H(2)O(2), oxidation of toxic reductants, biosynthesis and degradation of lignin, suberization, auxin catabolism, response to environmental stresses such as wounding, pathogen attack and oxidative stress.</text>
</comment>
<feature type="binding site" evidence="14">
    <location>
        <position position="87"/>
    </location>
    <ligand>
        <name>Ca(2+)</name>
        <dbReference type="ChEBI" id="CHEBI:29108"/>
        <label>1</label>
    </ligand>
</feature>
<evidence type="ECO:0000256" key="15">
    <source>
        <dbReference type="PIRSR" id="PIRSR600823-4"/>
    </source>
</evidence>
<evidence type="ECO:0000256" key="5">
    <source>
        <dbReference type="ARBA" id="ARBA00022617"/>
    </source>
</evidence>